<feature type="compositionally biased region" description="Basic and acidic residues" evidence="1">
    <location>
        <begin position="17"/>
        <end position="26"/>
    </location>
</feature>
<proteinExistence type="predicted"/>
<feature type="region of interest" description="Disordered" evidence="1">
    <location>
        <begin position="173"/>
        <end position="207"/>
    </location>
</feature>
<evidence type="ECO:0000256" key="1">
    <source>
        <dbReference type="SAM" id="MobiDB-lite"/>
    </source>
</evidence>
<reference evidence="2 3" key="1">
    <citation type="submission" date="2018-11" db="EMBL/GenBank/DDBJ databases">
        <authorList>
            <consortium name="Pathogen Informatics"/>
        </authorList>
    </citation>
    <scope>NUCLEOTIDE SEQUENCE [LARGE SCALE GENOMIC DNA]</scope>
    <source>
        <strain evidence="2 3">NST_G2</strain>
    </source>
</reference>
<accession>A0A3P7DE56</accession>
<keyword evidence="3" id="KW-1185">Reference proteome</keyword>
<name>A0A3P7DE56_SCHSO</name>
<feature type="region of interest" description="Disordered" evidence="1">
    <location>
        <begin position="17"/>
        <end position="129"/>
    </location>
</feature>
<feature type="compositionally biased region" description="Pro residues" evidence="1">
    <location>
        <begin position="74"/>
        <end position="84"/>
    </location>
</feature>
<protein>
    <submittedName>
        <fullName evidence="2">Uncharacterized protein</fullName>
    </submittedName>
</protein>
<evidence type="ECO:0000313" key="2">
    <source>
        <dbReference type="EMBL" id="VDM02289.1"/>
    </source>
</evidence>
<evidence type="ECO:0000313" key="3">
    <source>
        <dbReference type="Proteomes" id="UP000275846"/>
    </source>
</evidence>
<feature type="compositionally biased region" description="Polar residues" evidence="1">
    <location>
        <begin position="50"/>
        <end position="62"/>
    </location>
</feature>
<organism evidence="2 3">
    <name type="scientific">Schistocephalus solidus</name>
    <name type="common">Tapeworm</name>
    <dbReference type="NCBI Taxonomy" id="70667"/>
    <lineage>
        <taxon>Eukaryota</taxon>
        <taxon>Metazoa</taxon>
        <taxon>Spiralia</taxon>
        <taxon>Lophotrochozoa</taxon>
        <taxon>Platyhelminthes</taxon>
        <taxon>Cestoda</taxon>
        <taxon>Eucestoda</taxon>
        <taxon>Diphyllobothriidea</taxon>
        <taxon>Diphyllobothriidae</taxon>
        <taxon>Schistocephalus</taxon>
    </lineage>
</organism>
<dbReference type="EMBL" id="UYSU01040429">
    <property type="protein sequence ID" value="VDM02289.1"/>
    <property type="molecule type" value="Genomic_DNA"/>
</dbReference>
<gene>
    <name evidence="2" type="ORF">SSLN_LOCUS15903</name>
</gene>
<dbReference type="Proteomes" id="UP000275846">
    <property type="component" value="Unassembled WGS sequence"/>
</dbReference>
<sequence>MSWREERDLRRAMYDSLRRVRQEQQRRRQPSAALRRSETGIHSQRKLRSFCNSQGVNSNSSAKMAVTGEKPVSPLQPPKSPTPQAPSFTLVKDTKRFEGTPSFKSTNVLRNKCPIPRLPSRLHPTSSSSRLIQLSKKLKAKAARRTASVGVSTLSHRVRLHSSAQKRDALETTLRLDDSPRANQPPHSLPSDTIPRALWQDSEGNPVDTHDFVDFL</sequence>
<dbReference type="OrthoDB" id="6266332at2759"/>
<dbReference type="AlphaFoldDB" id="A0A3P7DE56"/>